<feature type="compositionally biased region" description="Polar residues" evidence="1">
    <location>
        <begin position="519"/>
        <end position="535"/>
    </location>
</feature>
<evidence type="ECO:0000313" key="3">
    <source>
        <dbReference type="Proteomes" id="UP001412239"/>
    </source>
</evidence>
<keyword evidence="3" id="KW-1185">Reference proteome</keyword>
<feature type="compositionally biased region" description="Polar residues" evidence="1">
    <location>
        <begin position="485"/>
        <end position="504"/>
    </location>
</feature>
<dbReference type="EMBL" id="LN891207">
    <property type="protein sequence ID" value="CUS07468.1"/>
    <property type="molecule type" value="Genomic_DNA"/>
</dbReference>
<feature type="compositionally biased region" description="Polar residues" evidence="1">
    <location>
        <begin position="344"/>
        <end position="358"/>
    </location>
</feature>
<protein>
    <submittedName>
        <fullName evidence="2">Uncharacterized protein</fullName>
    </submittedName>
</protein>
<feature type="compositionally biased region" description="Polar residues" evidence="1">
    <location>
        <begin position="242"/>
        <end position="254"/>
    </location>
</feature>
<gene>
    <name evidence="2" type="ORF">GSTUAT00008448001</name>
</gene>
<feature type="compositionally biased region" description="Low complexity" evidence="1">
    <location>
        <begin position="185"/>
        <end position="197"/>
    </location>
</feature>
<evidence type="ECO:0000256" key="1">
    <source>
        <dbReference type="SAM" id="MobiDB-lite"/>
    </source>
</evidence>
<accession>A0A292PLJ4</accession>
<feature type="region of interest" description="Disordered" evidence="1">
    <location>
        <begin position="236"/>
        <end position="362"/>
    </location>
</feature>
<organism evidence="2 3">
    <name type="scientific">Tuber aestivum</name>
    <name type="common">summer truffle</name>
    <dbReference type="NCBI Taxonomy" id="59557"/>
    <lineage>
        <taxon>Eukaryota</taxon>
        <taxon>Fungi</taxon>
        <taxon>Dikarya</taxon>
        <taxon>Ascomycota</taxon>
        <taxon>Pezizomycotina</taxon>
        <taxon>Pezizomycetes</taxon>
        <taxon>Pezizales</taxon>
        <taxon>Tuberaceae</taxon>
        <taxon>Tuber</taxon>
    </lineage>
</organism>
<feature type="region of interest" description="Disordered" evidence="1">
    <location>
        <begin position="125"/>
        <end position="170"/>
    </location>
</feature>
<name>A0A292PLJ4_9PEZI</name>
<feature type="compositionally biased region" description="Polar residues" evidence="1">
    <location>
        <begin position="310"/>
        <end position="326"/>
    </location>
</feature>
<dbReference type="AlphaFoldDB" id="A0A292PLJ4"/>
<evidence type="ECO:0000313" key="2">
    <source>
        <dbReference type="EMBL" id="CUS07468.1"/>
    </source>
</evidence>
<dbReference type="Proteomes" id="UP001412239">
    <property type="component" value="Unassembled WGS sequence"/>
</dbReference>
<feature type="region of interest" description="Disordered" evidence="1">
    <location>
        <begin position="468"/>
        <end position="535"/>
    </location>
</feature>
<feature type="compositionally biased region" description="Basic and acidic residues" evidence="1">
    <location>
        <begin position="298"/>
        <end position="309"/>
    </location>
</feature>
<feature type="region of interest" description="Disordered" evidence="1">
    <location>
        <begin position="185"/>
        <end position="221"/>
    </location>
</feature>
<feature type="compositionally biased region" description="Polar residues" evidence="1">
    <location>
        <begin position="274"/>
        <end position="286"/>
    </location>
</feature>
<reference evidence="2" key="1">
    <citation type="submission" date="2015-10" db="EMBL/GenBank/DDBJ databases">
        <authorList>
            <person name="Regsiter A."/>
            <person name="william w."/>
        </authorList>
    </citation>
    <scope>NUCLEOTIDE SEQUENCE</scope>
    <source>
        <strain evidence="2">Montdore</strain>
    </source>
</reference>
<proteinExistence type="predicted"/>
<sequence length="535" mass="57408">MTTWLPLPLLPETGFCELPFSGEGVKNTSAVSRARRQENEGEVWNESRVGVCQTKIPVLGGSGPRLDDTARAVGRKKPTKTPAYSSPTARETKEPVIAITNSTNGVTETNTIRPAHKTRNSIKLSHNPLGVLPRSPTPGLGKPLTLHSTHRRATPSMPEPTSSLRQPPLGQLSRRAVLRLGRYSGDGSAASSAEGNSTRLTAKWRSNAPVRGSPRKSLVPALPDSVSTAHICELNREDPRNCGSSCGKTWTSRPSCEPSHHHKEPSDVWRFHSRSQGTHSARNSRWNLHVAKSSLPDQRLEGSETDKTSDQLLPSATPSGISSAPGRSSLRVKARLPRLPDPTPKNQALTGPNQQPSKDTCRVGSISPPGGLAGETAFKAPATACGLAESDITHLHSVRDAMDLDSPLPAADGTHDWDLPINDGDALGQASADRTAGLMDERTKQEAEILFKAFLEVENSVEMSPRAVSLPTRPVPGPTVAGSYLTPSVQEGSKSGTMRTSQKPLQIPVQPPGHPDTRALSQQRQSTRTTRMARS</sequence>